<gene>
    <name evidence="1" type="ORF">CDAR_582391</name>
</gene>
<dbReference type="Proteomes" id="UP001054837">
    <property type="component" value="Unassembled WGS sequence"/>
</dbReference>
<keyword evidence="2" id="KW-1185">Reference proteome</keyword>
<reference evidence="1 2" key="1">
    <citation type="submission" date="2021-06" db="EMBL/GenBank/DDBJ databases">
        <title>Caerostris darwini draft genome.</title>
        <authorList>
            <person name="Kono N."/>
            <person name="Arakawa K."/>
        </authorList>
    </citation>
    <scope>NUCLEOTIDE SEQUENCE [LARGE SCALE GENOMIC DNA]</scope>
</reference>
<evidence type="ECO:0000313" key="1">
    <source>
        <dbReference type="EMBL" id="GIY20944.1"/>
    </source>
</evidence>
<organism evidence="1 2">
    <name type="scientific">Caerostris darwini</name>
    <dbReference type="NCBI Taxonomy" id="1538125"/>
    <lineage>
        <taxon>Eukaryota</taxon>
        <taxon>Metazoa</taxon>
        <taxon>Ecdysozoa</taxon>
        <taxon>Arthropoda</taxon>
        <taxon>Chelicerata</taxon>
        <taxon>Arachnida</taxon>
        <taxon>Araneae</taxon>
        <taxon>Araneomorphae</taxon>
        <taxon>Entelegynae</taxon>
        <taxon>Araneoidea</taxon>
        <taxon>Araneidae</taxon>
        <taxon>Caerostris</taxon>
    </lineage>
</organism>
<protein>
    <submittedName>
        <fullName evidence="1">Uncharacterized protein</fullName>
    </submittedName>
</protein>
<dbReference type="EMBL" id="BPLQ01006238">
    <property type="protein sequence ID" value="GIY20944.1"/>
    <property type="molecule type" value="Genomic_DNA"/>
</dbReference>
<comment type="caution">
    <text evidence="1">The sequence shown here is derived from an EMBL/GenBank/DDBJ whole genome shotgun (WGS) entry which is preliminary data.</text>
</comment>
<proteinExistence type="predicted"/>
<dbReference type="AlphaFoldDB" id="A0AAV4RG63"/>
<evidence type="ECO:0000313" key="2">
    <source>
        <dbReference type="Proteomes" id="UP001054837"/>
    </source>
</evidence>
<name>A0AAV4RG63_9ARAC</name>
<sequence length="123" mass="13887">MAWNDKILTELHTFFSFVSIYTLSKSSPKEFTSTSPHFTSLLTKKGTIYQFPDRVEGEKNRRIRFFSTSAVLNTPFPDADMDSTLLIFLDYLKIFAEVAHKAPPICGPTSTLLPGVQITTCFI</sequence>
<accession>A0AAV4RG63</accession>